<reference evidence="1" key="1">
    <citation type="submission" date="2012-08" db="EMBL/GenBank/DDBJ databases">
        <title>Comparative genomics of metastatic and non-metastatic Leishmania guyanensis provides insights into polygenic factors involved in Leishmania RNA virus infection.</title>
        <authorList>
            <person name="Smith D."/>
            <person name="Hertz-Fowler C."/>
            <person name="Martin R."/>
            <person name="Dickens N."/>
            <person name="Fasel N."/>
            <person name="Falquet L."/>
            <person name="Beverley S."/>
            <person name="Zangger H."/>
            <person name="Calderon-Copete S."/>
            <person name="Mottram J."/>
            <person name="Xenarios I."/>
        </authorList>
    </citation>
    <scope>NUCLEOTIDE SEQUENCE</scope>
    <source>
        <strain evidence="1">MHOM/BR/75/M4147/SSU:IR2SAT-LUC</strain>
    </source>
</reference>
<organism evidence="1">
    <name type="scientific">Leishmania guyanensis</name>
    <dbReference type="NCBI Taxonomy" id="5670"/>
    <lineage>
        <taxon>Eukaryota</taxon>
        <taxon>Discoba</taxon>
        <taxon>Euglenozoa</taxon>
        <taxon>Kinetoplastea</taxon>
        <taxon>Metakinetoplastina</taxon>
        <taxon>Trypanosomatida</taxon>
        <taxon>Trypanosomatidae</taxon>
        <taxon>Leishmaniinae</taxon>
        <taxon>Leishmania</taxon>
        <taxon>Leishmania guyanensis species complex</taxon>
    </lineage>
</organism>
<name>A0A1E1J1C6_LEIGU</name>
<proteinExistence type="predicted"/>
<evidence type="ECO:0008006" key="2">
    <source>
        <dbReference type="Google" id="ProtNLM"/>
    </source>
</evidence>
<dbReference type="EMBL" id="CALQ01001296">
    <property type="protein sequence ID" value="CCM17374.1"/>
    <property type="molecule type" value="Genomic_DNA"/>
</dbReference>
<evidence type="ECO:0000313" key="1">
    <source>
        <dbReference type="EMBL" id="CCM17374.1"/>
    </source>
</evidence>
<accession>A0A1E1J1C6</accession>
<protein>
    <recommendedName>
        <fullName evidence="2">Vacuolar protein 8</fullName>
    </recommendedName>
</protein>
<sequence>MAEEARTVRHYVSDCLEMRYPYDASKGFAGIHQREAGRVFNGYGPSAVDDMMNSLMDPSVSTEERTRAAHLLYARSASQETKIEMLKKGLVPMLVATLQRCPDHLLKHQCLLLLRSLGVLPQGCFALVREGAISMVAAELRTDSPSVASLEAAQACYVAAAHVLYQVSSNMSGLRWMLGLSHDPAFEGIEAALVEELLSPEALVSFIAGGLASEAMPATATVYLVQTLARLTSLERGVEAFLAVPGAVDILVEYLRRLPNLPTQDTELCSVTLEAMWNTSLGPVGRAAMEERGVPDILFELLATTSGIVAQVHVCVQRQLTGALSAVSQLTSVKQRSTQAVSSAEARIRIVVLVDYVREWNTLIATQYTNTAKPVPSAAAAVVTNVVQCIRLASELKPVRDLTYAILDAMEQEGTSEAFYFRRQLYFHTRWEAEFRASVEV</sequence>
<gene>
    <name evidence="1" type="primary">LgM4147LRVhigh.29.01601.00070</name>
    <name evidence="1" type="ORF">BN36_2948730</name>
</gene>
<dbReference type="Gene3D" id="1.25.10.10">
    <property type="entry name" value="Leucine-rich Repeat Variant"/>
    <property type="match status" value="2"/>
</dbReference>
<dbReference type="SUPFAM" id="SSF48371">
    <property type="entry name" value="ARM repeat"/>
    <property type="match status" value="1"/>
</dbReference>
<dbReference type="AlphaFoldDB" id="A0A1E1J1C6"/>
<dbReference type="InterPro" id="IPR016024">
    <property type="entry name" value="ARM-type_fold"/>
</dbReference>
<dbReference type="InterPro" id="IPR011989">
    <property type="entry name" value="ARM-like"/>
</dbReference>